<evidence type="ECO:0000256" key="2">
    <source>
        <dbReference type="ARBA" id="ARBA00007257"/>
    </source>
</evidence>
<reference evidence="10 11" key="1">
    <citation type="journal article" date="2000" name="Nucleic Acids Res.">
        <title>Complete genome sequence of the alkaliphilic bacterium Bacillus halodurans and genomic sequence comparison with Bacillus subtilis.</title>
        <authorList>
            <person name="Takami H."/>
            <person name="Nakasone K."/>
            <person name="Takaki Y."/>
            <person name="Maeno G."/>
            <person name="Sasaki R."/>
            <person name="Masui N."/>
            <person name="Fuji F."/>
            <person name="Hirama C."/>
            <person name="Nakamura Y."/>
            <person name="Ogasawara N."/>
            <person name="Kuhara S."/>
            <person name="Horikoshi K."/>
        </authorList>
    </citation>
    <scope>NUCLEOTIDE SEQUENCE [LARGE SCALE GENOMIC DNA]</scope>
    <source>
        <strain evidence="11">ATCC BAA-125 / DSM 18197 / FERM 7344 / JCM 9153 / C-125</strain>
    </source>
</reference>
<dbReference type="SUPFAM" id="SSF49401">
    <property type="entry name" value="Bacterial adhesins"/>
    <property type="match status" value="7"/>
</dbReference>
<dbReference type="OrthoDB" id="2056845at2"/>
<dbReference type="Pfam" id="PF17961">
    <property type="entry name" value="Big_8"/>
    <property type="match status" value="1"/>
</dbReference>
<keyword evidence="4" id="KW-0964">Secreted</keyword>
<keyword evidence="8" id="KW-0812">Transmembrane</keyword>
<evidence type="ECO:0000256" key="3">
    <source>
        <dbReference type="ARBA" id="ARBA00022512"/>
    </source>
</evidence>
<feature type="region of interest" description="Disordered" evidence="7">
    <location>
        <begin position="176"/>
        <end position="220"/>
    </location>
</feature>
<dbReference type="RefSeq" id="WP_010898172.1">
    <property type="nucleotide sequence ID" value="NC_002570.2"/>
</dbReference>
<feature type="region of interest" description="Disordered" evidence="7">
    <location>
        <begin position="1742"/>
        <end position="1780"/>
    </location>
</feature>
<dbReference type="STRING" id="272558.gene:10727912"/>
<sequence>MKHLSNKLLLLAMVAVLISHTFLASIGLPLQAIANATANVFTNVELKDDDGRTIDAAQFPEHTVAIDSTVQLIISWAIDGEDVAEGESHSLQIPSELNATPQQGALVTTDNEEVGAYEVVGENITLTFAEEASGSGTIAVPATFNEELVDGESELSLTFLLHGESRTIVVPFTVEEEAEEEVAEETTEESTEELTEETSEETSESESEPVTEEEGAEDEEAPIFIMSASEIAENIITGVEVRDEDGNILQADSTNHLDLGDPIGITYHWSLPNGHGYTAGSTFTFQLPDVFHLYNDIENEPLVFNGTEVGTFTITQDGTVTMTFNEMIEQLFNINGMLQVWTEIKEDLQGDVRRDIVFEVKDEELLRLPVQFRVPSASMIDKQGIVDRGYNATEITWTVDFNKQMREIDNAVLRDPIQLGQALQAGSIEVYELNVQLNGSVVQGDLVDPSNYSIGQIDGDDFQINFGDIDSAYRVVFKTDITDGDATSYQNVATLDGDNIDPMPANASVGTQRGVPIAKTSTGYNSATQTISWEIRYNYNEKTVAEADAILTDWFTNSQELIPGSFRVIRMTIDENGNATEDEEVSNFTLTETSNASQNGFELQFNEDINNAYKIVYQTTSSERVLGNQTIQNTVETGEGRTAGANRSIGQVVFHKRHGTPNYQEKTIPWTITLNDDSYEMTNVTITDVFNNGGLTLIDGTFTIRSGSTTLVQGVDYTFALDGADGFTIEFTNPITTPHVIEYVTAFDYEARQDKSRNVLDNVATLEWVPEGETDSRSMQATAVFAPDSNTRNNGFKNGSYNAVTKEITWNIGVNYNLQELHDAVVEDFIQEGQHLVADSIEVFEMGLTGGANGVNQGDLLTEGVDYDLVMVQDGDGNPGFRVEFRDTIDSPYWISFKTSLDERLIKQTYQNEAILSSSNTDDFRLDAAVSVQHGGEYVNKSGVQDGRVIDWRININYTQSTVTNAKIVDVPSPNQILLEDSFQLFSTNVATNGTITKGAPLERGVDYILEIFTDEDGNETFELSFPNVIDRAYILEYKSFIYAQNNEFVSNQVSFEGDEITTNESTNSSESIQVRLSGGSGTGSGERGSIEVTKVDATSGETLAGATFVLYDSTGEIVLRTVVTGEDGIATFANLMYDDYILRETSAPEGYLVGINDSEHITLNTELHELTVENAKIIRDVQLHKIDDETGESLQGAVFTLQQRQGSDFVDYRENLETDENGVVAVEDLEPGDYQFVEVAAPSGYVLNADPIPFSIGEEQTEVIELTKENEIILGSVELVKVDRDDSSIVLEGAEFSLLDEDGNVLQTGLTTDDEGKLVVSDLRPGNYQFVETTSPEHYLLDDTPYPFTIVLDQQEQLTVTATNRLIPGSVQLVKVDADHPAVVLEGAEFSLLDEDGNIVQEGLSTDANGQLIVTDLRPGNYQFVETAAPEDYILDATPREFTIERSQEEGISIVVENELIPGSVRLVKVDVDDPSIVLEGAEFSLLDEEGNILQEGLMTDENGEIVVNDLKPGNYQFVETAAPEHYLLNSAPLTFTIERSQEEQLTVTATNRLIPGSVQLVKVDADEPSVTLEGAEFSLLDEEGNILQEGLTTNEAGELVVSDLRPGNYQFVETAAPEHYLLDETPLTFTIERSQEEQLIVTAMNRLIPGSVQLIKVDSEDSTITLEGAEFSLLDGEGNVLREGIRTGENGQFVVVDLRPGDYQFIETKAPTGYELDDTPIVFTIEKSADEVLTLVVENTVTPKPDPSGPGGGSKDPGDSTGTGDSEKPGDSNNRIDRLPQTGEEFLTFLLILGLLLMTAGGVLLLKRRNVAEC</sequence>
<evidence type="ECO:0000256" key="7">
    <source>
        <dbReference type="SAM" id="MobiDB-lite"/>
    </source>
</evidence>
<dbReference type="GO" id="GO:0005518">
    <property type="term" value="F:collagen binding"/>
    <property type="evidence" value="ECO:0007669"/>
    <property type="project" value="InterPro"/>
</dbReference>
<feature type="domain" description="Gram-positive cocci surface proteins LPxTG" evidence="9">
    <location>
        <begin position="1781"/>
        <end position="1816"/>
    </location>
</feature>
<dbReference type="InterPro" id="IPR041033">
    <property type="entry name" value="SpaA_PFL_dom_1"/>
</dbReference>
<organism evidence="10 11">
    <name type="scientific">Halalkalibacterium halodurans (strain ATCC BAA-125 / DSM 18197 / FERM 7344 / JCM 9153 / C-125)</name>
    <name type="common">Bacillus halodurans</name>
    <dbReference type="NCBI Taxonomy" id="272558"/>
    <lineage>
        <taxon>Bacteria</taxon>
        <taxon>Bacillati</taxon>
        <taxon>Bacillota</taxon>
        <taxon>Bacilli</taxon>
        <taxon>Bacillales</taxon>
        <taxon>Bacillaceae</taxon>
        <taxon>Halalkalibacterium (ex Joshi et al. 2022)</taxon>
    </lineage>
</organism>
<dbReference type="Proteomes" id="UP000001258">
    <property type="component" value="Chromosome"/>
</dbReference>
<evidence type="ECO:0000259" key="9">
    <source>
        <dbReference type="PROSITE" id="PS50847"/>
    </source>
</evidence>
<evidence type="ECO:0000256" key="6">
    <source>
        <dbReference type="ARBA" id="ARBA00023088"/>
    </source>
</evidence>
<evidence type="ECO:0000256" key="8">
    <source>
        <dbReference type="SAM" id="Phobius"/>
    </source>
</evidence>
<comment type="similarity">
    <text evidence="2">Belongs to the serine-aspartate repeat-containing protein (SDr) family.</text>
</comment>
<keyword evidence="11" id="KW-1185">Reference proteome</keyword>
<dbReference type="InterPro" id="IPR008456">
    <property type="entry name" value="Collagen-bd_dom"/>
</dbReference>
<dbReference type="SUPFAM" id="SSF49478">
    <property type="entry name" value="Cna protein B-type domain"/>
    <property type="match status" value="7"/>
</dbReference>
<evidence type="ECO:0000256" key="1">
    <source>
        <dbReference type="ARBA" id="ARBA00004168"/>
    </source>
</evidence>
<dbReference type="InterPro" id="IPR011252">
    <property type="entry name" value="Fibrogen-bd_dom1"/>
</dbReference>
<keyword evidence="5" id="KW-0732">Signal</keyword>
<dbReference type="Pfam" id="PF17802">
    <property type="entry name" value="SpaA"/>
    <property type="match status" value="7"/>
</dbReference>
<dbReference type="InterPro" id="IPR013783">
    <property type="entry name" value="Ig-like_fold"/>
</dbReference>
<dbReference type="PIR" id="F83901">
    <property type="entry name" value="F83901"/>
</dbReference>
<feature type="transmembrane region" description="Helical" evidence="8">
    <location>
        <begin position="1788"/>
        <end position="1808"/>
    </location>
</feature>
<dbReference type="Pfam" id="PF00746">
    <property type="entry name" value="Gram_pos_anchor"/>
    <property type="match status" value="1"/>
</dbReference>
<dbReference type="Gene3D" id="2.60.40.740">
    <property type="match status" value="5"/>
</dbReference>
<dbReference type="Gene3D" id="2.60.40.1280">
    <property type="match status" value="2"/>
</dbReference>
<dbReference type="EMBL" id="BA000004">
    <property type="protein sequence ID" value="BAB05733.1"/>
    <property type="molecule type" value="Genomic_DNA"/>
</dbReference>
<dbReference type="KEGG" id="bha:BH2014"/>
<keyword evidence="3" id="KW-0134">Cell wall</keyword>
<evidence type="ECO:0000313" key="10">
    <source>
        <dbReference type="EMBL" id="BAB05733.1"/>
    </source>
</evidence>
<dbReference type="eggNOG" id="COG4932">
    <property type="taxonomic scope" value="Bacteria"/>
</dbReference>
<gene>
    <name evidence="10" type="ordered locus">BH2014</name>
</gene>
<feature type="compositionally biased region" description="Low complexity" evidence="7">
    <location>
        <begin position="1063"/>
        <end position="1073"/>
    </location>
</feature>
<name>Q9KBB4_HALH5</name>
<keyword evidence="8" id="KW-0472">Membrane</keyword>
<dbReference type="GO" id="GO:0007155">
    <property type="term" value="P:cell adhesion"/>
    <property type="evidence" value="ECO:0007669"/>
    <property type="project" value="InterPro"/>
</dbReference>
<feature type="region of interest" description="Disordered" evidence="7">
    <location>
        <begin position="1061"/>
        <end position="1089"/>
    </location>
</feature>
<evidence type="ECO:0000256" key="4">
    <source>
        <dbReference type="ARBA" id="ARBA00022525"/>
    </source>
</evidence>
<dbReference type="PROSITE" id="PS50847">
    <property type="entry name" value="GRAM_POS_ANCHORING"/>
    <property type="match status" value="1"/>
</dbReference>
<evidence type="ECO:0000256" key="5">
    <source>
        <dbReference type="ARBA" id="ARBA00022729"/>
    </source>
</evidence>
<protein>
    <submittedName>
        <fullName evidence="10">BH2014 protein</fullName>
    </submittedName>
</protein>
<dbReference type="InterPro" id="IPR008966">
    <property type="entry name" value="Adhesion_dom_sf"/>
</dbReference>
<accession>Q9KBB4</accession>
<dbReference type="PANTHER" id="PTHR36108">
    <property type="entry name" value="COLOSSIN-B-RELATED"/>
    <property type="match status" value="1"/>
</dbReference>
<keyword evidence="6" id="KW-0572">Peptidoglycan-anchor</keyword>
<dbReference type="HOGENOM" id="CLU_000297_1_0_9"/>
<comment type="subcellular location">
    <subcellularLocation>
        <location evidence="1">Secreted</location>
        <location evidence="1">Cell wall</location>
        <topology evidence="1">Peptidoglycan-anchor</topology>
    </subcellularLocation>
</comment>
<dbReference type="Gene3D" id="2.60.40.10">
    <property type="entry name" value="Immunoglobulins"/>
    <property type="match status" value="7"/>
</dbReference>
<dbReference type="PANTHER" id="PTHR36108:SF13">
    <property type="entry name" value="COLOSSIN-B-RELATED"/>
    <property type="match status" value="1"/>
</dbReference>
<dbReference type="InterPro" id="IPR019931">
    <property type="entry name" value="LPXTG_anchor"/>
</dbReference>
<proteinExistence type="inferred from homology"/>
<feature type="compositionally biased region" description="Basic and acidic residues" evidence="7">
    <location>
        <begin position="1767"/>
        <end position="1780"/>
    </location>
</feature>
<dbReference type="Pfam" id="PF05737">
    <property type="entry name" value="Collagen_bind"/>
    <property type="match status" value="5"/>
</dbReference>
<evidence type="ECO:0000313" key="11">
    <source>
        <dbReference type="Proteomes" id="UP000001258"/>
    </source>
</evidence>
<dbReference type="InterPro" id="IPR041171">
    <property type="entry name" value="SDR_Ig"/>
</dbReference>
<dbReference type="NCBIfam" id="TIGR01167">
    <property type="entry name" value="LPXTG_anchor"/>
    <property type="match status" value="1"/>
</dbReference>
<keyword evidence="8" id="KW-1133">Transmembrane helix</keyword>